<feature type="region of interest" description="Disordered" evidence="1">
    <location>
        <begin position="1"/>
        <end position="116"/>
    </location>
</feature>
<proteinExistence type="predicted"/>
<gene>
    <name evidence="2" type="ORF">NHX12_029265</name>
</gene>
<evidence type="ECO:0000313" key="3">
    <source>
        <dbReference type="Proteomes" id="UP001148018"/>
    </source>
</evidence>
<feature type="compositionally biased region" description="Low complexity" evidence="1">
    <location>
        <begin position="41"/>
        <end position="63"/>
    </location>
</feature>
<organism evidence="2 3">
    <name type="scientific">Muraenolepis orangiensis</name>
    <name type="common">Patagonian moray cod</name>
    <dbReference type="NCBI Taxonomy" id="630683"/>
    <lineage>
        <taxon>Eukaryota</taxon>
        <taxon>Metazoa</taxon>
        <taxon>Chordata</taxon>
        <taxon>Craniata</taxon>
        <taxon>Vertebrata</taxon>
        <taxon>Euteleostomi</taxon>
        <taxon>Actinopterygii</taxon>
        <taxon>Neopterygii</taxon>
        <taxon>Teleostei</taxon>
        <taxon>Neoteleostei</taxon>
        <taxon>Acanthomorphata</taxon>
        <taxon>Zeiogadaria</taxon>
        <taxon>Gadariae</taxon>
        <taxon>Gadiformes</taxon>
        <taxon>Muraenolepidoidei</taxon>
        <taxon>Muraenolepididae</taxon>
        <taxon>Muraenolepis</taxon>
    </lineage>
</organism>
<keyword evidence="3" id="KW-1185">Reference proteome</keyword>
<evidence type="ECO:0000313" key="2">
    <source>
        <dbReference type="EMBL" id="KAJ3604525.1"/>
    </source>
</evidence>
<sequence>MHGPLHSLRRLVGTSSSSTPLAPPDVPDWLRDLPREGWAMGSARPRGSPRGPGSDPSRGSPSSWTNCSPDRPATHATSGRSTTERGVYSTLWTATSPPSPAGCDTSAAHGTVENRI</sequence>
<reference evidence="2" key="1">
    <citation type="submission" date="2022-07" db="EMBL/GenBank/DDBJ databases">
        <title>Chromosome-level genome of Muraenolepis orangiensis.</title>
        <authorList>
            <person name="Kim J."/>
        </authorList>
    </citation>
    <scope>NUCLEOTIDE SEQUENCE</scope>
    <source>
        <strain evidence="2">KU_S4_2022</strain>
        <tissue evidence="2">Muscle</tissue>
    </source>
</reference>
<dbReference type="Proteomes" id="UP001148018">
    <property type="component" value="Unassembled WGS sequence"/>
</dbReference>
<comment type="caution">
    <text evidence="2">The sequence shown here is derived from an EMBL/GenBank/DDBJ whole genome shotgun (WGS) entry which is preliminary data.</text>
</comment>
<evidence type="ECO:0000256" key="1">
    <source>
        <dbReference type="SAM" id="MobiDB-lite"/>
    </source>
</evidence>
<accession>A0A9Q0IND1</accession>
<name>A0A9Q0IND1_9TELE</name>
<protein>
    <submittedName>
        <fullName evidence="2">Uncharacterized protein</fullName>
    </submittedName>
</protein>
<dbReference type="EMBL" id="JANIIK010000044">
    <property type="protein sequence ID" value="KAJ3604525.1"/>
    <property type="molecule type" value="Genomic_DNA"/>
</dbReference>
<dbReference type="OrthoDB" id="7734462at2759"/>
<dbReference type="AlphaFoldDB" id="A0A9Q0IND1"/>